<gene>
    <name evidence="1" type="ORF">B0H17DRAFT_141760</name>
</gene>
<dbReference type="Proteomes" id="UP001221757">
    <property type="component" value="Unassembled WGS sequence"/>
</dbReference>
<comment type="caution">
    <text evidence="1">The sequence shown here is derived from an EMBL/GenBank/DDBJ whole genome shotgun (WGS) entry which is preliminary data.</text>
</comment>
<protein>
    <submittedName>
        <fullName evidence="1">Uncharacterized protein</fullName>
    </submittedName>
</protein>
<reference evidence="1" key="1">
    <citation type="submission" date="2023-03" db="EMBL/GenBank/DDBJ databases">
        <title>Massive genome expansion in bonnet fungi (Mycena s.s.) driven by repeated elements and novel gene families across ecological guilds.</title>
        <authorList>
            <consortium name="Lawrence Berkeley National Laboratory"/>
            <person name="Harder C.B."/>
            <person name="Miyauchi S."/>
            <person name="Viragh M."/>
            <person name="Kuo A."/>
            <person name="Thoen E."/>
            <person name="Andreopoulos B."/>
            <person name="Lu D."/>
            <person name="Skrede I."/>
            <person name="Drula E."/>
            <person name="Henrissat B."/>
            <person name="Morin E."/>
            <person name="Kohler A."/>
            <person name="Barry K."/>
            <person name="LaButti K."/>
            <person name="Morin E."/>
            <person name="Salamov A."/>
            <person name="Lipzen A."/>
            <person name="Mereny Z."/>
            <person name="Hegedus B."/>
            <person name="Baldrian P."/>
            <person name="Stursova M."/>
            <person name="Weitz H."/>
            <person name="Taylor A."/>
            <person name="Grigoriev I.V."/>
            <person name="Nagy L.G."/>
            <person name="Martin F."/>
            <person name="Kauserud H."/>
        </authorList>
    </citation>
    <scope>NUCLEOTIDE SEQUENCE</scope>
    <source>
        <strain evidence="1">CBHHK067</strain>
    </source>
</reference>
<organism evidence="1 2">
    <name type="scientific">Mycena rosella</name>
    <name type="common">Pink bonnet</name>
    <name type="synonym">Agaricus rosellus</name>
    <dbReference type="NCBI Taxonomy" id="1033263"/>
    <lineage>
        <taxon>Eukaryota</taxon>
        <taxon>Fungi</taxon>
        <taxon>Dikarya</taxon>
        <taxon>Basidiomycota</taxon>
        <taxon>Agaricomycotina</taxon>
        <taxon>Agaricomycetes</taxon>
        <taxon>Agaricomycetidae</taxon>
        <taxon>Agaricales</taxon>
        <taxon>Marasmiineae</taxon>
        <taxon>Mycenaceae</taxon>
        <taxon>Mycena</taxon>
    </lineage>
</organism>
<keyword evidence="2" id="KW-1185">Reference proteome</keyword>
<name>A0AAD7DZ25_MYCRO</name>
<accession>A0AAD7DZ25</accession>
<dbReference type="EMBL" id="JARKIE010000015">
    <property type="protein sequence ID" value="KAJ7702341.1"/>
    <property type="molecule type" value="Genomic_DNA"/>
</dbReference>
<sequence>MMFKIQYNPNAPCGVSNLDLQDPLLKTSYAEAPSLPGGCSLLPSFGAAHQKPGEVGGRLSFSTWGNEMDNTNALTIYKAGRFKKYKNYMNLSLASPAGLSTRLAHTYGTTKNYRLHVSTNSTAIVVSCGMCTESNTVEPVSGGGPSSRWRKFISFVLHNQEWERFVAFLCVCFKYQTMHCAMSGPAVQISTDKA</sequence>
<proteinExistence type="predicted"/>
<evidence type="ECO:0000313" key="1">
    <source>
        <dbReference type="EMBL" id="KAJ7702341.1"/>
    </source>
</evidence>
<evidence type="ECO:0000313" key="2">
    <source>
        <dbReference type="Proteomes" id="UP001221757"/>
    </source>
</evidence>
<dbReference type="AlphaFoldDB" id="A0AAD7DZ25"/>